<evidence type="ECO:0000313" key="3">
    <source>
        <dbReference type="Proteomes" id="UP000677668"/>
    </source>
</evidence>
<dbReference type="InterPro" id="IPR013149">
    <property type="entry name" value="ADH-like_C"/>
</dbReference>
<feature type="domain" description="Enoyl reductase (ER)" evidence="1">
    <location>
        <begin position="11"/>
        <end position="335"/>
    </location>
</feature>
<dbReference type="InterPro" id="IPR036291">
    <property type="entry name" value="NAD(P)-bd_dom_sf"/>
</dbReference>
<dbReference type="InterPro" id="IPR011032">
    <property type="entry name" value="GroES-like_sf"/>
</dbReference>
<gene>
    <name evidence="2" type="ORF">J8C05_07630</name>
</gene>
<sequence length="338" mass="36306">MKCVELAEQFGIEHLRLTERPHPELKFGEVLVRVRATSLNFRDLMTVTGVYNPKQPLPLIPLSDGVGEVVAVGDGVTRVAVGDRVAGIFAQGWTAGEPAVEKVRTTTLGGPLDGMLTEYRALSQEGVVKVPDYLNDEEAATLPCAALTAWSALITHGQLKPGDTVLVQGTGGVSIFALQFAKAAGARVIITSGSDEKLERAKALGADEVINYRQAPDWDKAVREMTGGRGVDHVVEVGGAGTLTKAIRSVRFGGHISLIGVLSGRTGEIDIAPVLMQNIRVQGIIVGSREMFEAMNRALEQNRIRPVVDRIFTLEETQQAFGLMAQGGHFGKICIRMD</sequence>
<accession>A0ABX8AY04</accession>
<dbReference type="PANTHER" id="PTHR45033">
    <property type="match status" value="1"/>
</dbReference>
<evidence type="ECO:0000259" key="1">
    <source>
        <dbReference type="SMART" id="SM00829"/>
    </source>
</evidence>
<reference evidence="2 3" key="1">
    <citation type="submission" date="2021-03" db="EMBL/GenBank/DDBJ databases">
        <title>Genomic and phenotypic characterization of Chloracidobacterium isolates provides evidence for multiple species.</title>
        <authorList>
            <person name="Saini M.K."/>
            <person name="Costas A.M.G."/>
            <person name="Tank M."/>
            <person name="Bryant D.A."/>
        </authorList>
    </citation>
    <scope>NUCLEOTIDE SEQUENCE [LARGE SCALE GENOMIC DNA]</scope>
    <source>
        <strain evidence="2 3">N</strain>
    </source>
</reference>
<dbReference type="SMART" id="SM00829">
    <property type="entry name" value="PKS_ER"/>
    <property type="match status" value="1"/>
</dbReference>
<dbReference type="EMBL" id="CP072642">
    <property type="protein sequence ID" value="QUV93245.1"/>
    <property type="molecule type" value="Genomic_DNA"/>
</dbReference>
<dbReference type="Gene3D" id="3.90.180.10">
    <property type="entry name" value="Medium-chain alcohol dehydrogenases, catalytic domain"/>
    <property type="match status" value="1"/>
</dbReference>
<dbReference type="SUPFAM" id="SSF50129">
    <property type="entry name" value="GroES-like"/>
    <property type="match status" value="1"/>
</dbReference>
<dbReference type="SUPFAM" id="SSF51735">
    <property type="entry name" value="NAD(P)-binding Rossmann-fold domains"/>
    <property type="match status" value="1"/>
</dbReference>
<name>A0ABX8AY04_9BACT</name>
<proteinExistence type="predicted"/>
<dbReference type="Gene3D" id="3.40.50.720">
    <property type="entry name" value="NAD(P)-binding Rossmann-like Domain"/>
    <property type="match status" value="1"/>
</dbReference>
<dbReference type="Pfam" id="PF08240">
    <property type="entry name" value="ADH_N"/>
    <property type="match status" value="1"/>
</dbReference>
<dbReference type="Pfam" id="PF00107">
    <property type="entry name" value="ADH_zinc_N"/>
    <property type="match status" value="1"/>
</dbReference>
<dbReference type="InterPro" id="IPR013154">
    <property type="entry name" value="ADH-like_N"/>
</dbReference>
<dbReference type="PANTHER" id="PTHR45033:SF2">
    <property type="entry name" value="ZINC-TYPE ALCOHOL DEHYDROGENASE-LIKE PROTEIN C1773.06C"/>
    <property type="match status" value="1"/>
</dbReference>
<protein>
    <submittedName>
        <fullName evidence="2">NAD(P)-dependent alcohol dehydrogenase</fullName>
    </submittedName>
</protein>
<organism evidence="2 3">
    <name type="scientific">Chloracidobacterium sp. N</name>
    <dbReference type="NCBI Taxonomy" id="2821540"/>
    <lineage>
        <taxon>Bacteria</taxon>
        <taxon>Pseudomonadati</taxon>
        <taxon>Acidobacteriota</taxon>
        <taxon>Terriglobia</taxon>
        <taxon>Terriglobales</taxon>
        <taxon>Acidobacteriaceae</taxon>
        <taxon>Chloracidobacterium</taxon>
        <taxon>Chloracidobacterium aggregatum</taxon>
    </lineage>
</organism>
<evidence type="ECO:0000313" key="2">
    <source>
        <dbReference type="EMBL" id="QUV93245.1"/>
    </source>
</evidence>
<dbReference type="Proteomes" id="UP000677668">
    <property type="component" value="Chromosome 1"/>
</dbReference>
<dbReference type="CDD" id="cd08276">
    <property type="entry name" value="MDR7"/>
    <property type="match status" value="1"/>
</dbReference>
<dbReference type="InterPro" id="IPR020843">
    <property type="entry name" value="ER"/>
</dbReference>
<dbReference type="RefSeq" id="WP_211421643.1">
    <property type="nucleotide sequence ID" value="NZ_CP072642.1"/>
</dbReference>
<keyword evidence="3" id="KW-1185">Reference proteome</keyword>
<dbReference type="InterPro" id="IPR052711">
    <property type="entry name" value="Zinc_ADH-like"/>
</dbReference>